<protein>
    <recommendedName>
        <fullName evidence="3">Band 7 domain-containing protein</fullName>
    </recommendedName>
</protein>
<dbReference type="CDD" id="cd03402">
    <property type="entry name" value="SPFH_like_u2"/>
    <property type="match status" value="1"/>
</dbReference>
<keyword evidence="5" id="KW-1185">Reference proteome</keyword>
<feature type="domain" description="Band 7" evidence="3">
    <location>
        <begin position="54"/>
        <end position="220"/>
    </location>
</feature>
<dbReference type="AlphaFoldDB" id="A0A8J2UC75"/>
<dbReference type="PANTHER" id="PTHR43446">
    <property type="entry name" value="MEMBRANE PROTEIN-RELATED"/>
    <property type="match status" value="1"/>
</dbReference>
<keyword evidence="2" id="KW-1133">Transmembrane helix</keyword>
<dbReference type="Gene3D" id="3.30.479.30">
    <property type="entry name" value="Band 7 domain"/>
    <property type="match status" value="1"/>
</dbReference>
<feature type="transmembrane region" description="Helical" evidence="2">
    <location>
        <begin position="39"/>
        <end position="57"/>
    </location>
</feature>
<feature type="transmembrane region" description="Helical" evidence="2">
    <location>
        <begin position="12"/>
        <end position="33"/>
    </location>
</feature>
<dbReference type="EMBL" id="BMJC01000002">
    <property type="protein sequence ID" value="GGA95352.1"/>
    <property type="molecule type" value="Genomic_DNA"/>
</dbReference>
<dbReference type="InterPro" id="IPR001107">
    <property type="entry name" value="Band_7"/>
</dbReference>
<keyword evidence="2" id="KW-0812">Transmembrane</keyword>
<dbReference type="PANTHER" id="PTHR43446:SF1">
    <property type="entry name" value="BAND 7 DOMAIN-CONTAINING PROTEIN"/>
    <property type="match status" value="1"/>
</dbReference>
<evidence type="ECO:0000256" key="2">
    <source>
        <dbReference type="SAM" id="Phobius"/>
    </source>
</evidence>
<evidence type="ECO:0000259" key="3">
    <source>
        <dbReference type="SMART" id="SM00244"/>
    </source>
</evidence>
<comment type="subcellular location">
    <subcellularLocation>
        <location evidence="1">Membrane</location>
        <topology evidence="1">Single-pass membrane protein</topology>
    </subcellularLocation>
</comment>
<gene>
    <name evidence="4" type="ORF">GCM10011511_18390</name>
</gene>
<sequence length="288" mass="32122">MSAFTAEKIRKPINGYSILLLMAVVVFLAFLMFATQTAIPLAIVLWVLFLLLARGLVAVQPNTAKVLVLFGDYKGTVQESGLFWVNPFYQRLTVSVRARNFESEQLKVNDRMGNPVLISVILVWRVKDTYKASFEVDQYENFIKVQTDSAVRKLAASYSYDHYEDERAEVTLSTNFDEVNATLERETAERLVIAGIEVVEARITHLSYAPEIAGVMLKRQQASAVVAARHKIVEGAVGMVEAALHLLSSKQIIELDEEKKAAMVSNLMVVLCGDRESQPVLNTGTLNH</sequence>
<name>A0A8J2UC75_9BACT</name>
<organism evidence="4 5">
    <name type="scientific">Puia dinghuensis</name>
    <dbReference type="NCBI Taxonomy" id="1792502"/>
    <lineage>
        <taxon>Bacteria</taxon>
        <taxon>Pseudomonadati</taxon>
        <taxon>Bacteroidota</taxon>
        <taxon>Chitinophagia</taxon>
        <taxon>Chitinophagales</taxon>
        <taxon>Chitinophagaceae</taxon>
        <taxon>Puia</taxon>
    </lineage>
</organism>
<accession>A0A8J2UC75</accession>
<dbReference type="InterPro" id="IPR036013">
    <property type="entry name" value="Band_7/SPFH_dom_sf"/>
</dbReference>
<evidence type="ECO:0000313" key="5">
    <source>
        <dbReference type="Proteomes" id="UP000607559"/>
    </source>
</evidence>
<reference evidence="4" key="1">
    <citation type="journal article" date="2014" name="Int. J. Syst. Evol. Microbiol.">
        <title>Complete genome sequence of Corynebacterium casei LMG S-19264T (=DSM 44701T), isolated from a smear-ripened cheese.</title>
        <authorList>
            <consortium name="US DOE Joint Genome Institute (JGI-PGF)"/>
            <person name="Walter F."/>
            <person name="Albersmeier A."/>
            <person name="Kalinowski J."/>
            <person name="Ruckert C."/>
        </authorList>
    </citation>
    <scope>NUCLEOTIDE SEQUENCE</scope>
    <source>
        <strain evidence="4">CGMCC 1.15448</strain>
    </source>
</reference>
<evidence type="ECO:0000313" key="4">
    <source>
        <dbReference type="EMBL" id="GGA95352.1"/>
    </source>
</evidence>
<dbReference type="Proteomes" id="UP000607559">
    <property type="component" value="Unassembled WGS sequence"/>
</dbReference>
<dbReference type="Pfam" id="PF01145">
    <property type="entry name" value="Band_7"/>
    <property type="match status" value="1"/>
</dbReference>
<reference evidence="4" key="2">
    <citation type="submission" date="2020-09" db="EMBL/GenBank/DDBJ databases">
        <authorList>
            <person name="Sun Q."/>
            <person name="Zhou Y."/>
        </authorList>
    </citation>
    <scope>NUCLEOTIDE SEQUENCE</scope>
    <source>
        <strain evidence="4">CGMCC 1.15448</strain>
    </source>
</reference>
<evidence type="ECO:0000256" key="1">
    <source>
        <dbReference type="ARBA" id="ARBA00004167"/>
    </source>
</evidence>
<proteinExistence type="predicted"/>
<keyword evidence="2" id="KW-0472">Membrane</keyword>
<dbReference type="RefSeq" id="WP_188930842.1">
    <property type="nucleotide sequence ID" value="NZ_BMJC01000002.1"/>
</dbReference>
<dbReference type="GO" id="GO:0016020">
    <property type="term" value="C:membrane"/>
    <property type="evidence" value="ECO:0007669"/>
    <property type="project" value="UniProtKB-SubCell"/>
</dbReference>
<comment type="caution">
    <text evidence="4">The sequence shown here is derived from an EMBL/GenBank/DDBJ whole genome shotgun (WGS) entry which is preliminary data.</text>
</comment>
<dbReference type="SMART" id="SM00244">
    <property type="entry name" value="PHB"/>
    <property type="match status" value="1"/>
</dbReference>
<dbReference type="SUPFAM" id="SSF117892">
    <property type="entry name" value="Band 7/SPFH domain"/>
    <property type="match status" value="1"/>
</dbReference>